<feature type="chain" id="PRO_5031011771" evidence="1">
    <location>
        <begin position="30"/>
        <end position="553"/>
    </location>
</feature>
<dbReference type="Gene3D" id="3.40.190.10">
    <property type="entry name" value="Periplasmic binding protein-like II"/>
    <property type="match status" value="1"/>
</dbReference>
<dbReference type="GO" id="GO:0043190">
    <property type="term" value="C:ATP-binding cassette (ABC) transporter complex"/>
    <property type="evidence" value="ECO:0007669"/>
    <property type="project" value="InterPro"/>
</dbReference>
<dbReference type="Proteomes" id="UP000533598">
    <property type="component" value="Unassembled WGS sequence"/>
</dbReference>
<comment type="caution">
    <text evidence="3">The sequence shown here is derived from an EMBL/GenBank/DDBJ whole genome shotgun (WGS) entry which is preliminary data.</text>
</comment>
<keyword evidence="4" id="KW-1185">Reference proteome</keyword>
<evidence type="ECO:0000313" key="4">
    <source>
        <dbReference type="Proteomes" id="UP000533598"/>
    </source>
</evidence>
<dbReference type="InterPro" id="IPR039424">
    <property type="entry name" value="SBP_5"/>
</dbReference>
<name>A0A7W7CD41_9PSEU</name>
<sequence>MRVKRIAALTLTGILALGLAACGTGNSGAGGNPGAVLNIGAPNGPQPENHNPFLETSAAGSLGYRWMIYEPLGMRNKVRPTDPSKPWLASKWEWADNFTKLTLTVRDNVKFADGRPMTAEDVAFSLGLLKKYPAFNLHAIPFGDITPSGNTVTVTFPRSQYTNQVMILEAAVVPKHIWEKVADPSQELNKNPVGTGPYSLKSFTQQTVTLTARESYWQELPKVKELRYTSYNDNNAQTTALASGASEWAFVFIPNYKAVYTSKNPQHHKLWFPASLGIHGLWFNTEKAPFDNAALRRAINLVINREDIFTQAEAGYFYPKVDNVTGIPTPNGDSFIAPEYKGKSLTPNVTEAKRLVTEAGFRYDGNTLLDPAGKPVKLTMSVPSGWSDYVTTLEIIKDNLSGLGITATVDKTNQDAWTEAVEAGNFDAVMHWTEDGPTPYQSYRYMMDSDLYKPLGTGQTIGNYGRFRNAEATAALRQYANASDEAARATALNTLQRIMIEQQPVAVTGAANLGGMYSTKNWVGWPDDSNSYAPAQPSLRSSLDVVLHLKPAS</sequence>
<accession>A0A7W7CD41</accession>
<organism evidence="3 4">
    <name type="scientific">Crossiella cryophila</name>
    <dbReference type="NCBI Taxonomy" id="43355"/>
    <lineage>
        <taxon>Bacteria</taxon>
        <taxon>Bacillati</taxon>
        <taxon>Actinomycetota</taxon>
        <taxon>Actinomycetes</taxon>
        <taxon>Pseudonocardiales</taxon>
        <taxon>Pseudonocardiaceae</taxon>
        <taxon>Crossiella</taxon>
    </lineage>
</organism>
<evidence type="ECO:0000256" key="1">
    <source>
        <dbReference type="SAM" id="SignalP"/>
    </source>
</evidence>
<dbReference type="RefSeq" id="WP_185004745.1">
    <property type="nucleotide sequence ID" value="NZ_BAAAUI010000069.1"/>
</dbReference>
<dbReference type="PANTHER" id="PTHR30290:SF82">
    <property type="entry name" value="ABC-TYPE DIPEPTIDE_OLIGOPEPTIDE TRANSPORT SYSTEM, PERIPLASMIC COMPONENT"/>
    <property type="match status" value="1"/>
</dbReference>
<feature type="signal peptide" evidence="1">
    <location>
        <begin position="1"/>
        <end position="29"/>
    </location>
</feature>
<dbReference type="GO" id="GO:0042597">
    <property type="term" value="C:periplasmic space"/>
    <property type="evidence" value="ECO:0007669"/>
    <property type="project" value="UniProtKB-ARBA"/>
</dbReference>
<dbReference type="AlphaFoldDB" id="A0A7W7CD41"/>
<dbReference type="SUPFAM" id="SSF53850">
    <property type="entry name" value="Periplasmic binding protein-like II"/>
    <property type="match status" value="1"/>
</dbReference>
<proteinExistence type="predicted"/>
<dbReference type="PROSITE" id="PS51257">
    <property type="entry name" value="PROKAR_LIPOPROTEIN"/>
    <property type="match status" value="1"/>
</dbReference>
<dbReference type="PIRSF" id="PIRSF002741">
    <property type="entry name" value="MppA"/>
    <property type="match status" value="1"/>
</dbReference>
<dbReference type="InterPro" id="IPR000914">
    <property type="entry name" value="SBP_5_dom"/>
</dbReference>
<evidence type="ECO:0000313" key="3">
    <source>
        <dbReference type="EMBL" id="MBB4678942.1"/>
    </source>
</evidence>
<dbReference type="Gene3D" id="3.90.76.10">
    <property type="entry name" value="Dipeptide-binding Protein, Domain 1"/>
    <property type="match status" value="1"/>
</dbReference>
<gene>
    <name evidence="3" type="ORF">HNR67_005060</name>
</gene>
<keyword evidence="1" id="KW-0732">Signal</keyword>
<dbReference type="GO" id="GO:1904680">
    <property type="term" value="F:peptide transmembrane transporter activity"/>
    <property type="evidence" value="ECO:0007669"/>
    <property type="project" value="TreeGrafter"/>
</dbReference>
<dbReference type="CDD" id="cd08509">
    <property type="entry name" value="PBP2_TmCBP_oligosaccharides_like"/>
    <property type="match status" value="1"/>
</dbReference>
<dbReference type="PANTHER" id="PTHR30290">
    <property type="entry name" value="PERIPLASMIC BINDING COMPONENT OF ABC TRANSPORTER"/>
    <property type="match status" value="1"/>
</dbReference>
<dbReference type="GO" id="GO:0015833">
    <property type="term" value="P:peptide transport"/>
    <property type="evidence" value="ECO:0007669"/>
    <property type="project" value="TreeGrafter"/>
</dbReference>
<evidence type="ECO:0000259" key="2">
    <source>
        <dbReference type="Pfam" id="PF00496"/>
    </source>
</evidence>
<dbReference type="Pfam" id="PF00496">
    <property type="entry name" value="SBP_bac_5"/>
    <property type="match status" value="1"/>
</dbReference>
<dbReference type="EMBL" id="JACHMH010000001">
    <property type="protein sequence ID" value="MBB4678942.1"/>
    <property type="molecule type" value="Genomic_DNA"/>
</dbReference>
<protein>
    <submittedName>
        <fullName evidence="3">Peptide/nickel transport system substrate-binding protein</fullName>
    </submittedName>
</protein>
<reference evidence="3 4" key="1">
    <citation type="submission" date="2020-08" db="EMBL/GenBank/DDBJ databases">
        <title>Sequencing the genomes of 1000 actinobacteria strains.</title>
        <authorList>
            <person name="Klenk H.-P."/>
        </authorList>
    </citation>
    <scope>NUCLEOTIDE SEQUENCE [LARGE SCALE GENOMIC DNA]</scope>
    <source>
        <strain evidence="3 4">DSM 44230</strain>
    </source>
</reference>
<dbReference type="Gene3D" id="3.10.105.10">
    <property type="entry name" value="Dipeptide-binding Protein, Domain 3"/>
    <property type="match status" value="1"/>
</dbReference>
<feature type="domain" description="Solute-binding protein family 5" evidence="2">
    <location>
        <begin position="85"/>
        <end position="448"/>
    </location>
</feature>
<dbReference type="InterPro" id="IPR030678">
    <property type="entry name" value="Peptide/Ni-bd"/>
</dbReference>